<dbReference type="OrthoDB" id="2289420at2759"/>
<feature type="domain" description="MULE transposase" evidence="1">
    <location>
        <begin position="98"/>
        <end position="158"/>
    </location>
</feature>
<gene>
    <name evidence="2" type="ORF">CU098_001650</name>
</gene>
<evidence type="ECO:0000259" key="1">
    <source>
        <dbReference type="Pfam" id="PF10551"/>
    </source>
</evidence>
<comment type="caution">
    <text evidence="2">The sequence shown here is derived from an EMBL/GenBank/DDBJ whole genome shotgun (WGS) entry which is preliminary data.</text>
</comment>
<dbReference type="EMBL" id="PJQM01001175">
    <property type="protein sequence ID" value="RCI03014.1"/>
    <property type="molecule type" value="Genomic_DNA"/>
</dbReference>
<reference evidence="2 3" key="1">
    <citation type="journal article" date="2018" name="G3 (Bethesda)">
        <title>Phylogenetic and Phylogenomic Definition of Rhizopus Species.</title>
        <authorList>
            <person name="Gryganskyi A.P."/>
            <person name="Golan J."/>
            <person name="Dolatabadi S."/>
            <person name="Mondo S."/>
            <person name="Robb S."/>
            <person name="Idnurm A."/>
            <person name="Muszewska A."/>
            <person name="Steczkiewicz K."/>
            <person name="Masonjones S."/>
            <person name="Liao H.L."/>
            <person name="Gajdeczka M.T."/>
            <person name="Anike F."/>
            <person name="Vuek A."/>
            <person name="Anishchenko I.M."/>
            <person name="Voigt K."/>
            <person name="de Hoog G.S."/>
            <person name="Smith M.E."/>
            <person name="Heitman J."/>
            <person name="Vilgalys R."/>
            <person name="Stajich J.E."/>
        </authorList>
    </citation>
    <scope>NUCLEOTIDE SEQUENCE [LARGE SCALE GENOMIC DNA]</scope>
    <source>
        <strain evidence="2 3">LSU 92-RS-03</strain>
    </source>
</reference>
<proteinExistence type="predicted"/>
<organism evidence="2 3">
    <name type="scientific">Rhizopus stolonifer</name>
    <name type="common">Rhizopus nigricans</name>
    <dbReference type="NCBI Taxonomy" id="4846"/>
    <lineage>
        <taxon>Eukaryota</taxon>
        <taxon>Fungi</taxon>
        <taxon>Fungi incertae sedis</taxon>
        <taxon>Mucoromycota</taxon>
        <taxon>Mucoromycotina</taxon>
        <taxon>Mucoromycetes</taxon>
        <taxon>Mucorales</taxon>
        <taxon>Mucorineae</taxon>
        <taxon>Rhizopodaceae</taxon>
        <taxon>Rhizopus</taxon>
    </lineage>
</organism>
<dbReference type="STRING" id="4846.A0A367KL98"/>
<accession>A0A367KL98</accession>
<protein>
    <recommendedName>
        <fullName evidence="1">MULE transposase domain-containing protein</fullName>
    </recommendedName>
</protein>
<evidence type="ECO:0000313" key="3">
    <source>
        <dbReference type="Proteomes" id="UP000253551"/>
    </source>
</evidence>
<name>A0A367KL98_RHIST</name>
<dbReference type="Pfam" id="PF10551">
    <property type="entry name" value="MULE"/>
    <property type="match status" value="1"/>
</dbReference>
<dbReference type="AlphaFoldDB" id="A0A367KL98"/>
<dbReference type="InterPro" id="IPR018289">
    <property type="entry name" value="MULE_transposase_dom"/>
</dbReference>
<dbReference type="Proteomes" id="UP000253551">
    <property type="component" value="Unassembled WGS sequence"/>
</dbReference>
<dbReference type="PANTHER" id="PTHR47718">
    <property type="entry name" value="OS01G0519700 PROTEIN"/>
    <property type="match status" value="1"/>
</dbReference>
<evidence type="ECO:0000313" key="2">
    <source>
        <dbReference type="EMBL" id="RCI03014.1"/>
    </source>
</evidence>
<sequence>MIQNKTRIPEISKNLGVFKEGPVLSYQDVVNFSNKIKDNEVPNSKIEDAKVLIKRMIAAGYHVRYQVSQAIDGSANKPQNIFFTHQKMIDDAKKMGQVLIMDATYLTNNVEMPLVCINGVHNLGTDKLMTFAVGYAFVCDEKETTYEWALTQLKELINSQKK</sequence>
<keyword evidence="3" id="KW-1185">Reference proteome</keyword>
<dbReference type="PANTHER" id="PTHR47718:SF3">
    <property type="entry name" value="PROTEIN FAR1-RELATED SEQUENCE 5-LIKE"/>
    <property type="match status" value="1"/>
</dbReference>